<name>A0A0D8L4M1_MORMO</name>
<dbReference type="InterPro" id="IPR036890">
    <property type="entry name" value="HATPase_C_sf"/>
</dbReference>
<gene>
    <name evidence="2" type="ORF">UA45_20295</name>
</gene>
<feature type="region of interest" description="Disordered" evidence="1">
    <location>
        <begin position="124"/>
        <end position="148"/>
    </location>
</feature>
<reference evidence="2 3" key="1">
    <citation type="submission" date="2015-02" db="EMBL/GenBank/DDBJ databases">
        <title>Whole genome shotgun sequencing of cultured foodborne pathogen.</title>
        <authorList>
            <person name="Timme R."/>
            <person name="Allard M.W."/>
            <person name="Strain E."/>
            <person name="Evans P.S."/>
            <person name="Brown E."/>
        </authorList>
    </citation>
    <scope>NUCLEOTIDE SEQUENCE [LARGE SCALE GENOMIC DNA]</scope>
    <source>
        <strain evidence="2 3">GCSL-TSO-24</strain>
    </source>
</reference>
<proteinExistence type="predicted"/>
<protein>
    <recommendedName>
        <fullName evidence="4">Histidine kinase</fullName>
    </recommendedName>
</protein>
<organism evidence="2 3">
    <name type="scientific">Morganella morganii</name>
    <name type="common">Proteus morganii</name>
    <dbReference type="NCBI Taxonomy" id="582"/>
    <lineage>
        <taxon>Bacteria</taxon>
        <taxon>Pseudomonadati</taxon>
        <taxon>Pseudomonadota</taxon>
        <taxon>Gammaproteobacteria</taxon>
        <taxon>Enterobacterales</taxon>
        <taxon>Morganellaceae</taxon>
        <taxon>Morganella</taxon>
    </lineage>
</organism>
<comment type="caution">
    <text evidence="2">The sequence shown here is derived from an EMBL/GenBank/DDBJ whole genome shotgun (WGS) entry which is preliminary data.</text>
</comment>
<sequence>QAERGASIIRNLARYGPGNNPASPDGAPVPQNIAAVPDLVWKLLRVTERYPSAVLYNTVAHDAVLHLPPALPDQVLSNLFSNSLQAGADCIRVTHHYTPGGRFWWCRITAAGWMKHSWRNLLPRSVPPGPKGSGSAGDLSAPDAQPGR</sequence>
<dbReference type="PATRIC" id="fig|582.24.peg.6464"/>
<dbReference type="EMBL" id="JZSH01000409">
    <property type="protein sequence ID" value="KJF76116.1"/>
    <property type="molecule type" value="Genomic_DNA"/>
</dbReference>
<evidence type="ECO:0000313" key="3">
    <source>
        <dbReference type="Proteomes" id="UP000032582"/>
    </source>
</evidence>
<evidence type="ECO:0000313" key="2">
    <source>
        <dbReference type="EMBL" id="KJF76116.1"/>
    </source>
</evidence>
<dbReference type="Proteomes" id="UP000032582">
    <property type="component" value="Unassembled WGS sequence"/>
</dbReference>
<dbReference type="AlphaFoldDB" id="A0A0D8L4M1"/>
<evidence type="ECO:0000256" key="1">
    <source>
        <dbReference type="SAM" id="MobiDB-lite"/>
    </source>
</evidence>
<feature type="non-terminal residue" evidence="2">
    <location>
        <position position="1"/>
    </location>
</feature>
<accession>A0A0D8L4M1</accession>
<dbReference type="SUPFAM" id="SSF55874">
    <property type="entry name" value="ATPase domain of HSP90 chaperone/DNA topoisomerase II/histidine kinase"/>
    <property type="match status" value="1"/>
</dbReference>
<evidence type="ECO:0008006" key="4">
    <source>
        <dbReference type="Google" id="ProtNLM"/>
    </source>
</evidence>